<organism evidence="1 2">
    <name type="scientific">Pseudomonas synxantha</name>
    <dbReference type="NCBI Taxonomy" id="47883"/>
    <lineage>
        <taxon>Bacteria</taxon>
        <taxon>Pseudomonadati</taxon>
        <taxon>Pseudomonadota</taxon>
        <taxon>Gammaproteobacteria</taxon>
        <taxon>Pseudomonadales</taxon>
        <taxon>Pseudomonadaceae</taxon>
        <taxon>Pseudomonas</taxon>
    </lineage>
</organism>
<dbReference type="InterPro" id="IPR011044">
    <property type="entry name" value="Quino_amine_DH_bsu"/>
</dbReference>
<gene>
    <name evidence="1" type="ORF">VO64_4587</name>
</gene>
<name>A0AAU8U3N5_9PSED</name>
<protein>
    <recommendedName>
        <fullName evidence="3">YncE family protein</fullName>
    </recommendedName>
</protein>
<dbReference type="InterPro" id="IPR051200">
    <property type="entry name" value="Host-pathogen_enzymatic-act"/>
</dbReference>
<dbReference type="Gene3D" id="2.130.10.10">
    <property type="entry name" value="YVTN repeat-like/Quinoprotein amine dehydrogenase"/>
    <property type="match status" value="2"/>
</dbReference>
<evidence type="ECO:0000313" key="1">
    <source>
        <dbReference type="EMBL" id="AKA85133.1"/>
    </source>
</evidence>
<dbReference type="PANTHER" id="PTHR47197">
    <property type="entry name" value="PROTEIN NIRF"/>
    <property type="match status" value="1"/>
</dbReference>
<dbReference type="RefSeq" id="WP_052721980.1">
    <property type="nucleotide sequence ID" value="NZ_CP011117.2"/>
</dbReference>
<dbReference type="SUPFAM" id="SSF50969">
    <property type="entry name" value="YVTN repeat-like/Quinoprotein amine dehydrogenase"/>
    <property type="match status" value="1"/>
</dbReference>
<sequence>MTIDQDTQHPDRSPISVQPASLRPEGFTIAQPDDAILTSQSFRNTPFADLPLYLPTLSNPVVGFDGGFNRAALEVSDKGVTCILLPYLEQVDRDFIELKLNGVRVDFHTVTEDEARQGLQIVLHVASERFIREAGNTLQAFVTHVGGGSDQTKPFNIKVDIEFPGGRNPVASTPQNENLPKPVFPQDVIDFGVTSENSINPIPVSIGYYPVNTNLPRVNHRKVRDEIRLSLGGVVVKHPVTEFEAAGEAPIIINVNTGTWDKVGDGVHVCEYEVVDEVGNHSQGFSPPQVIEVRRNTGAEPLLPAPYIAESIERPGQNDLLDADDLDGNDATIVVEVNRQGYELGDVLRLKVSGRTEGSQLITTFYDHPIDSTTRAQRIRWPYADIVPLIDGRVQLTYQRLRLNALPRNSLDRSVDITGTPVEAGLAPPIVLEAVGGNLPAATDPVTVFIRALTGYPANARVLLVLNGTYANGRSYYAEHTARAGQNDIVLELPNGPNGEIAQLEGGSLSLHYTVNGGPPSRRLNLYVGGLRAILPAPITREAVPPDHVFDPDKNRGNLNVTVKAHPAFTLGATVYLYAEGSAPGGSAPRMEFEIDENWLGVDLPFVVARLYVTANLNGTQSLYYTVVKPGQRDMLSEALPIRVGAALDLPVPEVLESTQITSTLSRLNPAHVLQSGVVTVRVRYRPMLASDDIKVYVIGKPELGTPVIGIKPGIPAPGGDYVDFTVPNVFVGANLAQSCRVFYEVIRDHKREPSRELTLEIEALEAQYWDLVSVPQAETNGGVIDVTKAHDVRIDAWPFLRYDPENPQSVWIDAEGTVNQVLRNGTPLTPAEFAAERILTPIPASYLRRLADGSPLDLKAYVSLDGGGRVTAQRLVPASYRIRKQPGVVDSINVGGAPDRIVINAEGTVAYVANYNTSTISVIDLTTFSLSDTITLPTNTYTNGLVLHPDGSRLYTSGYYHGEIQIIDTSDNKIINKITGLSRYGYGALTFNLDGSRLYYGSSYYSSLQVIDTSNDSIIQSEYTYYPADFTLAPQGTRLYSAAYNAMGIIDTATDTQLSTLTGFSYAWRLAYSPYAQKIYVIDQSAANVKIVDARTNLISNTIPNLTGAFGIAFHPTRRLAYVTMNTSNSVAIIDIDKEEVIRTMTGFVYPTSIAIAPDGSYALVSNYNANTVFIVQL</sequence>
<evidence type="ECO:0008006" key="3">
    <source>
        <dbReference type="Google" id="ProtNLM"/>
    </source>
</evidence>
<dbReference type="AlphaFoldDB" id="A0AAU8U3N5"/>
<accession>A0AAU8U3N5</accession>
<dbReference type="PANTHER" id="PTHR47197:SF3">
    <property type="entry name" value="DIHYDRO-HEME D1 DEHYDROGENASE"/>
    <property type="match status" value="1"/>
</dbReference>
<dbReference type="KEGG" id="pfb:VO64_4587"/>
<proteinExistence type="predicted"/>
<evidence type="ECO:0000313" key="2">
    <source>
        <dbReference type="Proteomes" id="UP000033099"/>
    </source>
</evidence>
<reference evidence="1 2" key="1">
    <citation type="journal article" date="2015" name="Genome Announc.">
        <title>Complete Genome Sequence of Biocontrol Strain Pseudomonas fluorescens LBUM223.</title>
        <authorList>
            <person name="Roquigny R."/>
            <person name="Arseneault T."/>
            <person name="Gadkar V.J."/>
            <person name="Novinscak A."/>
            <person name="Joly D.L."/>
            <person name="Filion M."/>
        </authorList>
    </citation>
    <scope>NUCLEOTIDE SEQUENCE [LARGE SCALE GENOMIC DNA]</scope>
    <source>
        <strain evidence="1 2">LBUM223</strain>
    </source>
</reference>
<dbReference type="Proteomes" id="UP000033099">
    <property type="component" value="Chromosome"/>
</dbReference>
<dbReference type="InterPro" id="IPR015943">
    <property type="entry name" value="WD40/YVTN_repeat-like_dom_sf"/>
</dbReference>
<dbReference type="EMBL" id="CP011117">
    <property type="protein sequence ID" value="AKA85133.1"/>
    <property type="molecule type" value="Genomic_DNA"/>
</dbReference>